<dbReference type="OrthoDB" id="441890at2759"/>
<evidence type="ECO:0000313" key="4">
    <source>
        <dbReference type="EMBL" id="CAH2014289.1"/>
    </source>
</evidence>
<evidence type="ECO:0000259" key="3">
    <source>
        <dbReference type="Pfam" id="PF18474"/>
    </source>
</evidence>
<proteinExistence type="inferred from homology"/>
<feature type="domain" description="DUF5614" evidence="3">
    <location>
        <begin position="1"/>
        <end position="209"/>
    </location>
</feature>
<dbReference type="Pfam" id="PF07000">
    <property type="entry name" value="DUF1308"/>
    <property type="match status" value="2"/>
</dbReference>
<reference evidence="4" key="1">
    <citation type="submission" date="2022-03" db="EMBL/GenBank/DDBJ databases">
        <authorList>
            <person name="Sayadi A."/>
        </authorList>
    </citation>
    <scope>NUCLEOTIDE SEQUENCE</scope>
</reference>
<dbReference type="EMBL" id="CAKOFQ010008465">
    <property type="protein sequence ID" value="CAH2014289.1"/>
    <property type="molecule type" value="Genomic_DNA"/>
</dbReference>
<accession>A0A9P0Q7T7</accession>
<gene>
    <name evidence="4" type="ORF">ACAOBT_LOCUS34016</name>
</gene>
<comment type="caution">
    <text evidence="4">The sequence shown here is derived from an EMBL/GenBank/DDBJ whole genome shotgun (WGS) entry which is preliminary data.</text>
</comment>
<organism evidence="4 5">
    <name type="scientific">Acanthoscelides obtectus</name>
    <name type="common">Bean weevil</name>
    <name type="synonym">Bruchus obtectus</name>
    <dbReference type="NCBI Taxonomy" id="200917"/>
    <lineage>
        <taxon>Eukaryota</taxon>
        <taxon>Metazoa</taxon>
        <taxon>Ecdysozoa</taxon>
        <taxon>Arthropoda</taxon>
        <taxon>Hexapoda</taxon>
        <taxon>Insecta</taxon>
        <taxon>Pterygota</taxon>
        <taxon>Neoptera</taxon>
        <taxon>Endopterygota</taxon>
        <taxon>Coleoptera</taxon>
        <taxon>Polyphaga</taxon>
        <taxon>Cucujiformia</taxon>
        <taxon>Chrysomeloidea</taxon>
        <taxon>Chrysomelidae</taxon>
        <taxon>Bruchinae</taxon>
        <taxon>Bruchini</taxon>
        <taxon>Acanthoscelides</taxon>
    </lineage>
</organism>
<evidence type="ECO:0008006" key="6">
    <source>
        <dbReference type="Google" id="ProtNLM"/>
    </source>
</evidence>
<sequence length="439" mass="49167">MSTQHNCEDLTDIAPKKIKFGEDLLKTLEKHKQIEGSQKLVKKIGQELKFLKKTYKSNAIKKEHLQCSNLTHFSALINILNTVQNCQSVTKVFMLEDRKITVDIVSDGGLTWTKVIARNPKSVSQICMGNASYGVKSIIDQAGEYVECAKLYPCLFQTPKIVFVFTNGINSQIASKLENIGITVRGERICDQMVLSSSESDASDYEHDNIDRKVSNVADLSTKDISNISKINLDVSAMLAYCSSVTNGSAVLYDFNVPVLKQQAEWERLRPQKPILDGFFKGIFKETMLCSYHSQPSHVVGKTLYCCQTAIDNFINIVDTVGGPNERKRAKDLIDRLTVLPDNANCKMTSENDNHQELFNKVQYTEQKALDIGGKIKQRSLTIFTFGDRIQAVTVTANDGFVRSAKQQGINFVVYIHESRALTEQKEMAKAIPLNSNKT</sequence>
<dbReference type="PANTHER" id="PTHR13379:SF0">
    <property type="entry name" value="UPF0415 PROTEIN C7ORF25"/>
    <property type="match status" value="1"/>
</dbReference>
<dbReference type="Proteomes" id="UP001152888">
    <property type="component" value="Unassembled WGS sequence"/>
</dbReference>
<protein>
    <recommendedName>
        <fullName evidence="6">DUF1308 domain-containing protein</fullName>
    </recommendedName>
</protein>
<evidence type="ECO:0000313" key="5">
    <source>
        <dbReference type="Proteomes" id="UP001152888"/>
    </source>
</evidence>
<dbReference type="InterPro" id="IPR041076">
    <property type="entry name" value="DUF5614"/>
</dbReference>
<evidence type="ECO:0000256" key="1">
    <source>
        <dbReference type="ARBA" id="ARBA00006588"/>
    </source>
</evidence>
<dbReference type="AlphaFoldDB" id="A0A9P0Q7T7"/>
<feature type="domain" description="DUF1308" evidence="2">
    <location>
        <begin position="299"/>
        <end position="428"/>
    </location>
</feature>
<evidence type="ECO:0000259" key="2">
    <source>
        <dbReference type="Pfam" id="PF07000"/>
    </source>
</evidence>
<keyword evidence="5" id="KW-1185">Reference proteome</keyword>
<dbReference type="Pfam" id="PF18474">
    <property type="entry name" value="DUF5614"/>
    <property type="match status" value="1"/>
</dbReference>
<dbReference type="InterPro" id="IPR010733">
    <property type="entry name" value="DUF1308"/>
</dbReference>
<name>A0A9P0Q7T7_ACAOB</name>
<feature type="domain" description="DUF1308" evidence="2">
    <location>
        <begin position="231"/>
        <end position="290"/>
    </location>
</feature>
<dbReference type="PANTHER" id="PTHR13379">
    <property type="entry name" value="UNCHARACTERIZED DUF1308"/>
    <property type="match status" value="1"/>
</dbReference>
<comment type="similarity">
    <text evidence="1">Belongs to the UPF0415 family.</text>
</comment>